<gene>
    <name evidence="11" type="primary">kif5</name>
    <name evidence="11" type="ORF">AK812_SmicGene10297</name>
</gene>
<comment type="caution">
    <text evidence="6">Lacks conserved residue(s) required for the propagation of feature annotation.</text>
</comment>
<dbReference type="InterPro" id="IPR027417">
    <property type="entry name" value="P-loop_NTPase"/>
</dbReference>
<dbReference type="PANTHER" id="PTHR47968:SF36">
    <property type="entry name" value="KINESIN HEAVY CHAIN ISOFORM X1"/>
    <property type="match status" value="1"/>
</dbReference>
<keyword evidence="9" id="KW-0472">Membrane</keyword>
<evidence type="ECO:0000256" key="1">
    <source>
        <dbReference type="ARBA" id="ARBA00022701"/>
    </source>
</evidence>
<keyword evidence="2 7" id="KW-0547">Nucleotide-binding</keyword>
<dbReference type="EMBL" id="LSRX01000160">
    <property type="protein sequence ID" value="OLQ06424.1"/>
    <property type="molecule type" value="Genomic_DNA"/>
</dbReference>
<dbReference type="InterPro" id="IPR019821">
    <property type="entry name" value="Kinesin_motor_CS"/>
</dbReference>
<dbReference type="GO" id="GO:0008017">
    <property type="term" value="F:microtubule binding"/>
    <property type="evidence" value="ECO:0007669"/>
    <property type="project" value="InterPro"/>
</dbReference>
<proteinExistence type="inferred from homology"/>
<dbReference type="Gene3D" id="3.40.850.10">
    <property type="entry name" value="Kinesin motor domain"/>
    <property type="match status" value="1"/>
</dbReference>
<keyword evidence="3 7" id="KW-0067">ATP-binding</keyword>
<feature type="transmembrane region" description="Helical" evidence="9">
    <location>
        <begin position="120"/>
        <end position="138"/>
    </location>
</feature>
<dbReference type="Pfam" id="PF25238">
    <property type="entry name" value="OGFOD2-like"/>
    <property type="match status" value="1"/>
</dbReference>
<dbReference type="Pfam" id="PF00225">
    <property type="entry name" value="Kinesin"/>
    <property type="match status" value="1"/>
</dbReference>
<dbReference type="InterPro" id="IPR036961">
    <property type="entry name" value="Kinesin_motor_dom_sf"/>
</dbReference>
<dbReference type="AlphaFoldDB" id="A0A1Q9EG55"/>
<dbReference type="GO" id="GO:0005524">
    <property type="term" value="F:ATP binding"/>
    <property type="evidence" value="ECO:0007669"/>
    <property type="project" value="UniProtKB-KW"/>
</dbReference>
<dbReference type="SUPFAM" id="SSF52540">
    <property type="entry name" value="P-loop containing nucleoside triphosphate hydrolases"/>
    <property type="match status" value="1"/>
</dbReference>
<name>A0A1Q9EG55_SYMMI</name>
<evidence type="ECO:0000256" key="4">
    <source>
        <dbReference type="ARBA" id="ARBA00023054"/>
    </source>
</evidence>
<keyword evidence="9" id="KW-0812">Transmembrane</keyword>
<comment type="caution">
    <text evidence="11">The sequence shown here is derived from an EMBL/GenBank/DDBJ whole genome shotgun (WGS) entry which is preliminary data.</text>
</comment>
<dbReference type="GO" id="GO:0003777">
    <property type="term" value="F:microtubule motor activity"/>
    <property type="evidence" value="ECO:0007669"/>
    <property type="project" value="InterPro"/>
</dbReference>
<dbReference type="GO" id="GO:0005874">
    <property type="term" value="C:microtubule"/>
    <property type="evidence" value="ECO:0007669"/>
    <property type="project" value="UniProtKB-KW"/>
</dbReference>
<organism evidence="11 12">
    <name type="scientific">Symbiodinium microadriaticum</name>
    <name type="common">Dinoflagellate</name>
    <name type="synonym">Zooxanthella microadriatica</name>
    <dbReference type="NCBI Taxonomy" id="2951"/>
    <lineage>
        <taxon>Eukaryota</taxon>
        <taxon>Sar</taxon>
        <taxon>Alveolata</taxon>
        <taxon>Dinophyceae</taxon>
        <taxon>Suessiales</taxon>
        <taxon>Symbiodiniaceae</taxon>
        <taxon>Symbiodinium</taxon>
    </lineage>
</organism>
<dbReference type="GO" id="GO:0007018">
    <property type="term" value="P:microtubule-based movement"/>
    <property type="evidence" value="ECO:0007669"/>
    <property type="project" value="InterPro"/>
</dbReference>
<evidence type="ECO:0000256" key="8">
    <source>
        <dbReference type="SAM" id="MobiDB-lite"/>
    </source>
</evidence>
<evidence type="ECO:0000256" key="9">
    <source>
        <dbReference type="SAM" id="Phobius"/>
    </source>
</evidence>
<dbReference type="Proteomes" id="UP000186817">
    <property type="component" value="Unassembled WGS sequence"/>
</dbReference>
<evidence type="ECO:0000256" key="3">
    <source>
        <dbReference type="ARBA" id="ARBA00022840"/>
    </source>
</evidence>
<dbReference type="InterPro" id="IPR001752">
    <property type="entry name" value="Kinesin_motor_dom"/>
</dbReference>
<keyword evidence="1 7" id="KW-0493">Microtubule</keyword>
<keyword evidence="4" id="KW-0175">Coiled coil</keyword>
<protein>
    <recommendedName>
        <fullName evidence="7">Kinesin-like protein</fullName>
    </recommendedName>
</protein>
<evidence type="ECO:0000256" key="2">
    <source>
        <dbReference type="ARBA" id="ARBA00022741"/>
    </source>
</evidence>
<keyword evidence="12" id="KW-1185">Reference proteome</keyword>
<dbReference type="PROSITE" id="PS50067">
    <property type="entry name" value="KINESIN_MOTOR_2"/>
    <property type="match status" value="1"/>
</dbReference>
<dbReference type="PROSITE" id="PS00411">
    <property type="entry name" value="KINESIN_MOTOR_1"/>
    <property type="match status" value="1"/>
</dbReference>
<dbReference type="InterPro" id="IPR027640">
    <property type="entry name" value="Kinesin-like_fam"/>
</dbReference>
<reference evidence="11 12" key="1">
    <citation type="submission" date="2016-02" db="EMBL/GenBank/DDBJ databases">
        <title>Genome analysis of coral dinoflagellate symbionts highlights evolutionary adaptations to a symbiotic lifestyle.</title>
        <authorList>
            <person name="Aranda M."/>
            <person name="Li Y."/>
            <person name="Liew Y.J."/>
            <person name="Baumgarten S."/>
            <person name="Simakov O."/>
            <person name="Wilson M."/>
            <person name="Piel J."/>
            <person name="Ashoor H."/>
            <person name="Bougouffa S."/>
            <person name="Bajic V.B."/>
            <person name="Ryu T."/>
            <person name="Ravasi T."/>
            <person name="Bayer T."/>
            <person name="Micklem G."/>
            <person name="Kim H."/>
            <person name="Bhak J."/>
            <person name="Lajeunesse T.C."/>
            <person name="Voolstra C.R."/>
        </authorList>
    </citation>
    <scope>NUCLEOTIDE SEQUENCE [LARGE SCALE GENOMIC DNA]</scope>
    <source>
        <strain evidence="11 12">CCMP2467</strain>
    </source>
</reference>
<evidence type="ECO:0000259" key="10">
    <source>
        <dbReference type="PROSITE" id="PS50067"/>
    </source>
</evidence>
<comment type="similarity">
    <text evidence="6 7">Belongs to the TRAFAC class myosin-kinesin ATPase superfamily. Kinesin family.</text>
</comment>
<evidence type="ECO:0000256" key="6">
    <source>
        <dbReference type="PROSITE-ProRule" id="PRU00283"/>
    </source>
</evidence>
<dbReference type="PRINTS" id="PR00380">
    <property type="entry name" value="KINESINHEAVY"/>
</dbReference>
<evidence type="ECO:0000313" key="11">
    <source>
        <dbReference type="EMBL" id="OLQ06424.1"/>
    </source>
</evidence>
<evidence type="ECO:0000256" key="5">
    <source>
        <dbReference type="ARBA" id="ARBA00023175"/>
    </source>
</evidence>
<keyword evidence="9" id="KW-1133">Transmembrane helix</keyword>
<keyword evidence="5 7" id="KW-0505">Motor protein</keyword>
<sequence>MARNWFADVTDVFNPASLPARICQASLSSRFQVPQDCGCRAMASRLSCLVVAITALAAVFSLYSLLPDSETFVAPSSSLRAGQKFETALQAQRDRRPTDLDEQYGKPPPTETPQFATSNVIFNVASVFALLLLGFLVVDVGSARLEAQAGLGFFSPDSWASRICAWGYEKIDEMMLGSIVYKEKMQDLLRPNSEMLRVKELPQRGLFVDGLSREYVTCASDVMAVIRAGLRTRAVGRTRCNNYSSRSHVVFVLHVEQQSLQGEERLGKLTLVDLAGSEKVSKNECVGETFEEAKKINWSLSALGKVIDALAEQRSHVPYRDSKLTRVLQESFKQVTIAENLSTCPKLTAAAPCAFLMGLTQDRGFNRSREEEAEMSRGQPASSSSYWTCQCRVTHNYFVKSVGKHFMYRGDDVEFYRQHGDELSATGCEVADVLADLRRQREERLSAPDRTMQRVDKIAQHYTRLHPEVYVLNAPAFLDPRFLKVVQGLRVSGPAAASIAGLKSEGLLEELRPGIWSFPVFTTAFCDAFESELAHFRASGLPRSAPNTMNRHGVIMSELGFEELLDPLVFEHVNVLASRLLPAFTEFLDSYRGFTGQRQPLPRLRHDYDTADAEMIHRSSQEVGARVKDIDQQVLEEQRAHGDVLEVLSNLEDVADVYWGWEHTAKTFLALLAALERLEGVYRAAQHSPVAVEKDKAQHFACLHDDVYVRGLFAEASQLTTEVSDVCIAGTPATSSWYGKGSTLKHVCSNDIGLGFVVPLTNVTGGDLCVHLGDDRFGAVHLRAGDVAIGRYSQEEHFNLPSAAGMRLEITAQQVSKAEGVSAAGKTTPFQMTSRRALLHSADHVAAAALSYPTVPALAAPISFAAAVGVRRSVHGHLATRFNRVATTQGGALFRAVHALLSSASPSWLRFLDQDELVALESAASLLARYGMGIGEIPSKVLDKAGTIKERTELHCNPGGPYGLTSNFVWAA</sequence>
<dbReference type="SMART" id="SM00129">
    <property type="entry name" value="KISc"/>
    <property type="match status" value="1"/>
</dbReference>
<dbReference type="OrthoDB" id="445903at2759"/>
<feature type="domain" description="Kinesin motor" evidence="10">
    <location>
        <begin position="179"/>
        <end position="332"/>
    </location>
</feature>
<dbReference type="PANTHER" id="PTHR47968">
    <property type="entry name" value="CENTROMERE PROTEIN E"/>
    <property type="match status" value="1"/>
</dbReference>
<evidence type="ECO:0000313" key="12">
    <source>
        <dbReference type="Proteomes" id="UP000186817"/>
    </source>
</evidence>
<accession>A0A1Q9EG55</accession>
<evidence type="ECO:0000256" key="7">
    <source>
        <dbReference type="RuleBase" id="RU000394"/>
    </source>
</evidence>
<feature type="region of interest" description="Disordered" evidence="8">
    <location>
        <begin position="88"/>
        <end position="112"/>
    </location>
</feature>